<dbReference type="Proteomes" id="UP000466396">
    <property type="component" value="Chromosome"/>
</dbReference>
<evidence type="ECO:0000256" key="1">
    <source>
        <dbReference type="SAM" id="MobiDB-lite"/>
    </source>
</evidence>
<reference evidence="2 3" key="1">
    <citation type="journal article" date="2019" name="Emerg. Microbes Infect.">
        <title>Comprehensive subspecies identification of 175 nontuberculous mycobacteria species based on 7547 genomic profiles.</title>
        <authorList>
            <person name="Matsumoto Y."/>
            <person name="Kinjo T."/>
            <person name="Motooka D."/>
            <person name="Nabeya D."/>
            <person name="Jung N."/>
            <person name="Uechi K."/>
            <person name="Horii T."/>
            <person name="Iida T."/>
            <person name="Fujita J."/>
            <person name="Nakamura S."/>
        </authorList>
    </citation>
    <scope>NUCLEOTIDE SEQUENCE [LARGE SCALE GENOMIC DNA]</scope>
    <source>
        <strain evidence="2 3">JCM 15657</strain>
    </source>
</reference>
<gene>
    <name evidence="2" type="primary">mftB</name>
    <name evidence="2" type="ORF">MLAC_34960</name>
</gene>
<feature type="region of interest" description="Disordered" evidence="1">
    <location>
        <begin position="1"/>
        <end position="39"/>
    </location>
</feature>
<dbReference type="NCBIfam" id="TIGR03967">
    <property type="entry name" value="mycofact_MftB"/>
    <property type="match status" value="1"/>
</dbReference>
<dbReference type="AlphaFoldDB" id="A0A7I7NNP4"/>
<dbReference type="InterPro" id="IPR023850">
    <property type="entry name" value="MftB"/>
</dbReference>
<evidence type="ECO:0000313" key="3">
    <source>
        <dbReference type="Proteomes" id="UP000466396"/>
    </source>
</evidence>
<dbReference type="KEGG" id="mlj:MLAC_34960"/>
<sequence>MSDCPVLPRDPVGTSPAHGGVPAPRDAARPALSPGAFDPGRGWRLHPQVAVRPEPFGALLYHFGTRRLSFLKNRTILTVVSTLADHPDVRSACRAAGVADPDQHPYLRALGVLAGSGMLVPQEVR</sequence>
<keyword evidence="3" id="KW-1185">Reference proteome</keyword>
<dbReference type="EMBL" id="AP022581">
    <property type="protein sequence ID" value="BBX98202.1"/>
    <property type="molecule type" value="Genomic_DNA"/>
</dbReference>
<organism evidence="2 3">
    <name type="scientific">Mycobacterium lacus</name>
    <dbReference type="NCBI Taxonomy" id="169765"/>
    <lineage>
        <taxon>Bacteria</taxon>
        <taxon>Bacillati</taxon>
        <taxon>Actinomycetota</taxon>
        <taxon>Actinomycetes</taxon>
        <taxon>Mycobacteriales</taxon>
        <taxon>Mycobacteriaceae</taxon>
        <taxon>Mycobacterium</taxon>
    </lineage>
</organism>
<name>A0A7I7NNP4_9MYCO</name>
<dbReference type="Pfam" id="PF26520">
    <property type="entry name" value="MftB_chaperone"/>
    <property type="match status" value="1"/>
</dbReference>
<evidence type="ECO:0000313" key="2">
    <source>
        <dbReference type="EMBL" id="BBX98202.1"/>
    </source>
</evidence>
<accession>A0A7I7NNP4</accession>
<protein>
    <submittedName>
        <fullName evidence="2">Putative mycofactocin system protein MftB</fullName>
    </submittedName>
</protein>
<proteinExistence type="predicted"/>